<gene>
    <name evidence="4" type="ORF">METZ01_LOCUS36898</name>
</gene>
<organism evidence="4">
    <name type="scientific">marine metagenome</name>
    <dbReference type="NCBI Taxonomy" id="408172"/>
    <lineage>
        <taxon>unclassified sequences</taxon>
        <taxon>metagenomes</taxon>
        <taxon>ecological metagenomes</taxon>
    </lineage>
</organism>
<evidence type="ECO:0000256" key="1">
    <source>
        <dbReference type="ARBA" id="ARBA00008779"/>
    </source>
</evidence>
<proteinExistence type="inferred from homology"/>
<dbReference type="InterPro" id="IPR017850">
    <property type="entry name" value="Alkaline_phosphatase_core_sf"/>
</dbReference>
<dbReference type="InterPro" id="IPR000917">
    <property type="entry name" value="Sulfatase_N"/>
</dbReference>
<dbReference type="PANTHER" id="PTHR42693:SF53">
    <property type="entry name" value="ENDO-4-O-SULFATASE"/>
    <property type="match status" value="1"/>
</dbReference>
<accession>A0A381QYJ3</accession>
<dbReference type="Gene3D" id="3.30.1120.10">
    <property type="match status" value="1"/>
</dbReference>
<name>A0A381QYJ3_9ZZZZ</name>
<sequence length="638" mass="71162">MRFILIAQLILFWGCGQKPSSPNIIIIFTDDQGYGDLGCYGAEGFETPNIDKMAKEGILFTDFYVSQAVCSASRASLMTGSYAERVGIQGALSPWNVTGLDPSRETIAKILKRRGYTNAIFGKWHLGHREKYLPLQNGFDEYAGLICSNDMWPVDYDGNPLTGKKKSYYPTMSFWKGNKPSEKIETLSDQGQLTTKITERAVDFINRNKENPFFLYIPHPMPHQPIAASDKFLGKSKLGLYGDVIMEIDWSVGKIISALKDNDIDNNTLIIYASDNGPWLNYGKWGGSAGPLREGKGSMWEGGARVPCIMRWPEKIKPGQIISNIAATIDILPTLAEITGEKKIKAKIDGISLVPLLNGTPGANPRNELYYYYGENLIAVRKGNYKLVFPHVYRSYKNVKPGENLHPGAYAQGRAGLELYNLETDLGETTDLAPRFPDVVNDLKIVGEKARSILGDKLTKRAGTESYETVCGSKPPAVKFSHLAIGSNMMLKDRPHQKYSGESINALVNGIGGTVNYRDPSWQGFEATDLVATIDLGKIKNIRSIKVRFLQDQVVWVFLPKKIQIEHSVDGKTFELVHESFPFNGFSYVQDIFEFNVELDKLESRYVRVKGYNINTCPEYHPGAGGPSWVFADEIIVQ</sequence>
<evidence type="ECO:0000313" key="4">
    <source>
        <dbReference type="EMBL" id="SUZ84044.1"/>
    </source>
</evidence>
<dbReference type="AlphaFoldDB" id="A0A381QYJ3"/>
<dbReference type="Gene3D" id="2.60.120.260">
    <property type="entry name" value="Galactose-binding domain-like"/>
    <property type="match status" value="1"/>
</dbReference>
<evidence type="ECO:0000259" key="3">
    <source>
        <dbReference type="Pfam" id="PF00884"/>
    </source>
</evidence>
<comment type="similarity">
    <text evidence="1">Belongs to the sulfatase family.</text>
</comment>
<dbReference type="CDD" id="cd16026">
    <property type="entry name" value="GALNS_like"/>
    <property type="match status" value="1"/>
</dbReference>
<dbReference type="InterPro" id="IPR050738">
    <property type="entry name" value="Sulfatase"/>
</dbReference>
<reference evidence="4" key="1">
    <citation type="submission" date="2018-05" db="EMBL/GenBank/DDBJ databases">
        <authorList>
            <person name="Lanie J.A."/>
            <person name="Ng W.-L."/>
            <person name="Kazmierczak K.M."/>
            <person name="Andrzejewski T.M."/>
            <person name="Davidsen T.M."/>
            <person name="Wayne K.J."/>
            <person name="Tettelin H."/>
            <person name="Glass J.I."/>
            <person name="Rusch D."/>
            <person name="Podicherti R."/>
            <person name="Tsui H.-C.T."/>
            <person name="Winkler M.E."/>
        </authorList>
    </citation>
    <scope>NUCLEOTIDE SEQUENCE</scope>
</reference>
<protein>
    <recommendedName>
        <fullName evidence="3">Sulfatase N-terminal domain-containing protein</fullName>
    </recommendedName>
</protein>
<dbReference type="InterPro" id="IPR008979">
    <property type="entry name" value="Galactose-bd-like_sf"/>
</dbReference>
<dbReference type="Gene3D" id="3.40.720.10">
    <property type="entry name" value="Alkaline Phosphatase, subunit A"/>
    <property type="match status" value="1"/>
</dbReference>
<feature type="domain" description="Sulfatase N-terminal" evidence="3">
    <location>
        <begin position="22"/>
        <end position="340"/>
    </location>
</feature>
<dbReference type="GO" id="GO:0004065">
    <property type="term" value="F:arylsulfatase activity"/>
    <property type="evidence" value="ECO:0007669"/>
    <property type="project" value="TreeGrafter"/>
</dbReference>
<dbReference type="SUPFAM" id="SSF53649">
    <property type="entry name" value="Alkaline phosphatase-like"/>
    <property type="match status" value="1"/>
</dbReference>
<keyword evidence="2" id="KW-0378">Hydrolase</keyword>
<dbReference type="Pfam" id="PF14707">
    <property type="entry name" value="Sulfatase_C"/>
    <property type="match status" value="1"/>
</dbReference>
<dbReference type="PANTHER" id="PTHR42693">
    <property type="entry name" value="ARYLSULFATASE FAMILY MEMBER"/>
    <property type="match status" value="1"/>
</dbReference>
<evidence type="ECO:0000256" key="2">
    <source>
        <dbReference type="ARBA" id="ARBA00022801"/>
    </source>
</evidence>
<dbReference type="Pfam" id="PF00884">
    <property type="entry name" value="Sulfatase"/>
    <property type="match status" value="1"/>
</dbReference>
<dbReference type="EMBL" id="UINC01001578">
    <property type="protein sequence ID" value="SUZ84044.1"/>
    <property type="molecule type" value="Genomic_DNA"/>
</dbReference>
<dbReference type="SUPFAM" id="SSF49785">
    <property type="entry name" value="Galactose-binding domain-like"/>
    <property type="match status" value="1"/>
</dbReference>